<protein>
    <submittedName>
        <fullName evidence="1">Uncharacterized protein</fullName>
    </submittedName>
</protein>
<organism evidence="1 2">
    <name type="scientific">Handroanthus impetiginosus</name>
    <dbReference type="NCBI Taxonomy" id="429701"/>
    <lineage>
        <taxon>Eukaryota</taxon>
        <taxon>Viridiplantae</taxon>
        <taxon>Streptophyta</taxon>
        <taxon>Embryophyta</taxon>
        <taxon>Tracheophyta</taxon>
        <taxon>Spermatophyta</taxon>
        <taxon>Magnoliopsida</taxon>
        <taxon>eudicotyledons</taxon>
        <taxon>Gunneridae</taxon>
        <taxon>Pentapetalae</taxon>
        <taxon>asterids</taxon>
        <taxon>lamiids</taxon>
        <taxon>Lamiales</taxon>
        <taxon>Bignoniaceae</taxon>
        <taxon>Crescentiina</taxon>
        <taxon>Tabebuia alliance</taxon>
        <taxon>Handroanthus</taxon>
    </lineage>
</organism>
<dbReference type="Proteomes" id="UP000231279">
    <property type="component" value="Unassembled WGS sequence"/>
</dbReference>
<name>A0A2G9GRS0_9LAMI</name>
<dbReference type="AlphaFoldDB" id="A0A2G9GRS0"/>
<comment type="caution">
    <text evidence="1">The sequence shown here is derived from an EMBL/GenBank/DDBJ whole genome shotgun (WGS) entry which is preliminary data.</text>
</comment>
<dbReference type="EMBL" id="NKXS01003932">
    <property type="protein sequence ID" value="PIN08007.1"/>
    <property type="molecule type" value="Genomic_DNA"/>
</dbReference>
<proteinExistence type="predicted"/>
<evidence type="ECO:0000313" key="2">
    <source>
        <dbReference type="Proteomes" id="UP000231279"/>
    </source>
</evidence>
<sequence>MRYPINTKRLQPSTCWQLKSKESVCMAINNIYRRKDTEAKDFVSLSQFFRQAHIISSLSKQPASLLKPVTVLIL</sequence>
<evidence type="ECO:0000313" key="1">
    <source>
        <dbReference type="EMBL" id="PIN08007.1"/>
    </source>
</evidence>
<reference evidence="2" key="1">
    <citation type="journal article" date="2018" name="Gigascience">
        <title>Genome assembly of the Pink Ipe (Handroanthus impetiginosus, Bignoniaceae), a highly valued, ecologically keystone Neotropical timber forest tree.</title>
        <authorList>
            <person name="Silva-Junior O.B."/>
            <person name="Grattapaglia D."/>
            <person name="Novaes E."/>
            <person name="Collevatti R.G."/>
        </authorList>
    </citation>
    <scope>NUCLEOTIDE SEQUENCE [LARGE SCALE GENOMIC DNA]</scope>
    <source>
        <strain evidence="2">cv. UFG-1</strain>
    </source>
</reference>
<gene>
    <name evidence="1" type="ORF">CDL12_19425</name>
</gene>
<keyword evidence="2" id="KW-1185">Reference proteome</keyword>
<accession>A0A2G9GRS0</accession>